<feature type="transmembrane region" description="Helical" evidence="8">
    <location>
        <begin position="106"/>
        <end position="128"/>
    </location>
</feature>
<keyword evidence="5 8" id="KW-0472">Membrane</keyword>
<comment type="subcellular location">
    <subcellularLocation>
        <location evidence="1">Membrane</location>
        <topology evidence="1">Multi-pass membrane protein</topology>
    </subcellularLocation>
</comment>
<keyword evidence="11" id="KW-1185">Reference proteome</keyword>
<dbReference type="PANTHER" id="PTHR24243:SF230">
    <property type="entry name" value="G-PROTEIN COUPLED RECEPTORS FAMILY 1 PROFILE DOMAIN-CONTAINING PROTEIN"/>
    <property type="match status" value="1"/>
</dbReference>
<dbReference type="AlphaFoldDB" id="A0A433TDD9"/>
<dbReference type="STRING" id="188477.A0A433TDD9"/>
<dbReference type="InterPro" id="IPR017452">
    <property type="entry name" value="GPCR_Rhodpsn_7TM"/>
</dbReference>
<dbReference type="Pfam" id="PF00001">
    <property type="entry name" value="7tm_1"/>
    <property type="match status" value="1"/>
</dbReference>
<evidence type="ECO:0000256" key="8">
    <source>
        <dbReference type="SAM" id="Phobius"/>
    </source>
</evidence>
<evidence type="ECO:0000256" key="6">
    <source>
        <dbReference type="ARBA" id="ARBA00023170"/>
    </source>
</evidence>
<keyword evidence="2 8" id="KW-0812">Transmembrane</keyword>
<dbReference type="GO" id="GO:0004930">
    <property type="term" value="F:G protein-coupled receptor activity"/>
    <property type="evidence" value="ECO:0007669"/>
    <property type="project" value="UniProtKB-KW"/>
</dbReference>
<keyword evidence="3 8" id="KW-1133">Transmembrane helix</keyword>
<dbReference type="OrthoDB" id="9990906at2759"/>
<gene>
    <name evidence="10" type="ORF">EGW08_012672</name>
</gene>
<evidence type="ECO:0000256" key="4">
    <source>
        <dbReference type="ARBA" id="ARBA00023040"/>
    </source>
</evidence>
<dbReference type="EMBL" id="RQTK01000443">
    <property type="protein sequence ID" value="RUS79578.1"/>
    <property type="molecule type" value="Genomic_DNA"/>
</dbReference>
<name>A0A433TDD9_ELYCH</name>
<dbReference type="Gene3D" id="1.20.1070.10">
    <property type="entry name" value="Rhodopsin 7-helix transmembrane proteins"/>
    <property type="match status" value="1"/>
</dbReference>
<protein>
    <recommendedName>
        <fullName evidence="9">G-protein coupled receptors family 1 profile domain-containing protein</fullName>
    </recommendedName>
</protein>
<reference evidence="10 11" key="1">
    <citation type="submission" date="2019-01" db="EMBL/GenBank/DDBJ databases">
        <title>A draft genome assembly of the solar-powered sea slug Elysia chlorotica.</title>
        <authorList>
            <person name="Cai H."/>
            <person name="Li Q."/>
            <person name="Fang X."/>
            <person name="Li J."/>
            <person name="Curtis N.E."/>
            <person name="Altenburger A."/>
            <person name="Shibata T."/>
            <person name="Feng M."/>
            <person name="Maeda T."/>
            <person name="Schwartz J.A."/>
            <person name="Shigenobu S."/>
            <person name="Lundholm N."/>
            <person name="Nishiyama T."/>
            <person name="Yang H."/>
            <person name="Hasebe M."/>
            <person name="Li S."/>
            <person name="Pierce S.K."/>
            <person name="Wang J."/>
        </authorList>
    </citation>
    <scope>NUCLEOTIDE SEQUENCE [LARGE SCALE GENOMIC DNA]</scope>
    <source>
        <strain evidence="10">EC2010</strain>
        <tissue evidence="10">Whole organism of an adult</tissue>
    </source>
</reference>
<comment type="caution">
    <text evidence="10">The sequence shown here is derived from an EMBL/GenBank/DDBJ whole genome shotgun (WGS) entry which is preliminary data.</text>
</comment>
<feature type="transmembrane region" description="Helical" evidence="8">
    <location>
        <begin position="148"/>
        <end position="168"/>
    </location>
</feature>
<evidence type="ECO:0000259" key="9">
    <source>
        <dbReference type="PROSITE" id="PS50262"/>
    </source>
</evidence>
<evidence type="ECO:0000313" key="11">
    <source>
        <dbReference type="Proteomes" id="UP000271974"/>
    </source>
</evidence>
<feature type="domain" description="G-protein coupled receptors family 1 profile" evidence="9">
    <location>
        <begin position="48"/>
        <end position="309"/>
    </location>
</feature>
<feature type="transmembrane region" description="Helical" evidence="8">
    <location>
        <begin position="188"/>
        <end position="213"/>
    </location>
</feature>
<dbReference type="InterPro" id="IPR000276">
    <property type="entry name" value="GPCR_Rhodpsn"/>
</dbReference>
<evidence type="ECO:0000256" key="5">
    <source>
        <dbReference type="ARBA" id="ARBA00023136"/>
    </source>
</evidence>
<keyword evidence="4" id="KW-0297">G-protein coupled receptor</keyword>
<evidence type="ECO:0000256" key="1">
    <source>
        <dbReference type="ARBA" id="ARBA00004141"/>
    </source>
</evidence>
<accession>A0A433TDD9</accession>
<proteinExistence type="predicted"/>
<feature type="transmembrane region" description="Helical" evidence="8">
    <location>
        <begin position="247"/>
        <end position="271"/>
    </location>
</feature>
<keyword evidence="7" id="KW-0807">Transducer</keyword>
<dbReference type="PANTHER" id="PTHR24243">
    <property type="entry name" value="G-PROTEIN COUPLED RECEPTOR"/>
    <property type="match status" value="1"/>
</dbReference>
<dbReference type="PROSITE" id="PS50262">
    <property type="entry name" value="G_PROTEIN_RECEP_F1_2"/>
    <property type="match status" value="1"/>
</dbReference>
<evidence type="ECO:0000313" key="10">
    <source>
        <dbReference type="EMBL" id="RUS79578.1"/>
    </source>
</evidence>
<dbReference type="Proteomes" id="UP000271974">
    <property type="component" value="Unassembled WGS sequence"/>
</dbReference>
<evidence type="ECO:0000256" key="7">
    <source>
        <dbReference type="ARBA" id="ARBA00023224"/>
    </source>
</evidence>
<evidence type="ECO:0000256" key="3">
    <source>
        <dbReference type="ARBA" id="ARBA00022989"/>
    </source>
</evidence>
<dbReference type="GO" id="GO:0005886">
    <property type="term" value="C:plasma membrane"/>
    <property type="evidence" value="ECO:0007669"/>
    <property type="project" value="TreeGrafter"/>
</dbReference>
<sequence length="348" mass="40388">MLVDSQTNGSHHSDPQFFYDTSMSPILEAGQIINKYYLWVVFAFGFPGNLATMITISRMRHFGSFVMYVALLAISDNLAIIVKILFYQLLLHKVPLGSAGCRTLQYSGVVLISYCNWVLVLMAVERLVAVRYPFRIHFQSCLSSRKTACIVTVVAILICLLNMPILWASEYNSDIGWCHVKSTPLLQIIHWISTSIYFFVPFTILAVCNFLVAREIRISFRLRNSFRSVHNFMVGRRSSDVPIQKQIMIMLFTATFMFILLHFPICLFLIVDTYWEAQIGTTSYAWKYLAQQISYVLSDSNHAFNFYLYFVSARKFRAHFTNMLVICEKKHKCSRCAEERYQLRRLHT</sequence>
<feature type="transmembrane region" description="Helical" evidence="8">
    <location>
        <begin position="65"/>
        <end position="86"/>
    </location>
</feature>
<organism evidence="10 11">
    <name type="scientific">Elysia chlorotica</name>
    <name type="common">Eastern emerald elysia</name>
    <name type="synonym">Sea slug</name>
    <dbReference type="NCBI Taxonomy" id="188477"/>
    <lineage>
        <taxon>Eukaryota</taxon>
        <taxon>Metazoa</taxon>
        <taxon>Spiralia</taxon>
        <taxon>Lophotrochozoa</taxon>
        <taxon>Mollusca</taxon>
        <taxon>Gastropoda</taxon>
        <taxon>Heterobranchia</taxon>
        <taxon>Euthyneura</taxon>
        <taxon>Panpulmonata</taxon>
        <taxon>Sacoglossa</taxon>
        <taxon>Placobranchoidea</taxon>
        <taxon>Plakobranchidae</taxon>
        <taxon>Elysia</taxon>
    </lineage>
</organism>
<keyword evidence="6" id="KW-0675">Receptor</keyword>
<evidence type="ECO:0000256" key="2">
    <source>
        <dbReference type="ARBA" id="ARBA00022692"/>
    </source>
</evidence>
<feature type="transmembrane region" description="Helical" evidence="8">
    <location>
        <begin position="36"/>
        <end position="56"/>
    </location>
</feature>
<dbReference type="PRINTS" id="PR00237">
    <property type="entry name" value="GPCRRHODOPSN"/>
</dbReference>
<dbReference type="SUPFAM" id="SSF81321">
    <property type="entry name" value="Family A G protein-coupled receptor-like"/>
    <property type="match status" value="1"/>
</dbReference>